<evidence type="ECO:0000259" key="2">
    <source>
        <dbReference type="Pfam" id="PF03629"/>
    </source>
</evidence>
<reference evidence="4" key="1">
    <citation type="journal article" date="2013" name="Nature">
        <title>Pan genome of the phytoplankton Emiliania underpins its global distribution.</title>
        <authorList>
            <person name="Read B.A."/>
            <person name="Kegel J."/>
            <person name="Klute M.J."/>
            <person name="Kuo A."/>
            <person name="Lefebvre S.C."/>
            <person name="Maumus F."/>
            <person name="Mayer C."/>
            <person name="Miller J."/>
            <person name="Monier A."/>
            <person name="Salamov A."/>
            <person name="Young J."/>
            <person name="Aguilar M."/>
            <person name="Claverie J.M."/>
            <person name="Frickenhaus S."/>
            <person name="Gonzalez K."/>
            <person name="Herman E.K."/>
            <person name="Lin Y.C."/>
            <person name="Napier J."/>
            <person name="Ogata H."/>
            <person name="Sarno A.F."/>
            <person name="Shmutz J."/>
            <person name="Schroeder D."/>
            <person name="de Vargas C."/>
            <person name="Verret F."/>
            <person name="von Dassow P."/>
            <person name="Valentin K."/>
            <person name="Van de Peer Y."/>
            <person name="Wheeler G."/>
            <person name="Dacks J.B."/>
            <person name="Delwiche C.F."/>
            <person name="Dyhrman S.T."/>
            <person name="Glockner G."/>
            <person name="John U."/>
            <person name="Richards T."/>
            <person name="Worden A.Z."/>
            <person name="Zhang X."/>
            <person name="Grigoriev I.V."/>
            <person name="Allen A.E."/>
            <person name="Bidle K."/>
            <person name="Borodovsky M."/>
            <person name="Bowler C."/>
            <person name="Brownlee C."/>
            <person name="Cock J.M."/>
            <person name="Elias M."/>
            <person name="Gladyshev V.N."/>
            <person name="Groth M."/>
            <person name="Guda C."/>
            <person name="Hadaegh A."/>
            <person name="Iglesias-Rodriguez M.D."/>
            <person name="Jenkins J."/>
            <person name="Jones B.M."/>
            <person name="Lawson T."/>
            <person name="Leese F."/>
            <person name="Lindquist E."/>
            <person name="Lobanov A."/>
            <person name="Lomsadze A."/>
            <person name="Malik S.B."/>
            <person name="Marsh M.E."/>
            <person name="Mackinder L."/>
            <person name="Mock T."/>
            <person name="Mueller-Roeber B."/>
            <person name="Pagarete A."/>
            <person name="Parker M."/>
            <person name="Probert I."/>
            <person name="Quesneville H."/>
            <person name="Raines C."/>
            <person name="Rensing S.A."/>
            <person name="Riano-Pachon D.M."/>
            <person name="Richier S."/>
            <person name="Rokitta S."/>
            <person name="Shiraiwa Y."/>
            <person name="Soanes D.M."/>
            <person name="van der Giezen M."/>
            <person name="Wahlund T.M."/>
            <person name="Williams B."/>
            <person name="Wilson W."/>
            <person name="Wolfe G."/>
            <person name="Wurch L.L."/>
        </authorList>
    </citation>
    <scope>NUCLEOTIDE SEQUENCE</scope>
</reference>
<evidence type="ECO:0000313" key="4">
    <source>
        <dbReference type="Proteomes" id="UP000013827"/>
    </source>
</evidence>
<feature type="domain" description="Sialate O-acetylesterase" evidence="2">
    <location>
        <begin position="85"/>
        <end position="315"/>
    </location>
</feature>
<dbReference type="AlphaFoldDB" id="A0A0D3IIN1"/>
<dbReference type="KEGG" id="ehx:EMIHUDRAFT_437682"/>
<proteinExistence type="predicted"/>
<reference evidence="3" key="2">
    <citation type="submission" date="2024-10" db="UniProtKB">
        <authorList>
            <consortium name="EnsemblProtists"/>
        </authorList>
    </citation>
    <scope>IDENTIFICATION</scope>
</reference>
<sequence length="627" mass="65178">MNLSNVFSDGMVLQRAPAVPIVWGFASPGIRVETTFGAHSLSALTDHSGVWRQPLPPTEASDRGQTLLFRSSEGGAALRDVLFGEVYLCSGQSNMEYTPRSMAGMNNASAEIAAADSPAYRSVRLFTVGKGTTSKTPLRALGSLYHNWTAASSALVGGLAWKEFSAVCWLFGKELSNELKVPVGLISSSWGGTQIQVWMPEAANEACHQGSWSGDRYNAMIAPFAVGPMALSGAIWYQGESNNGQGRYYSCAFPAMISAWRAAFHSPALWFGFVQIAGYRYGGASRPDPSADLRQAQLAALSLPNVGVSTAIDTGGRTGIHPPDKQTPARRLAAAALDMRYGRRQFEAQHRPPLYSGQRLLRRPLLPTLLPAAAALGGGSSWGESGGGDDACSGKRCDVEARAGLVASGSLRWRGDGEACPCGCECGTPADPGVCYVPAAPPPTGWCGGTAEGEAGGGAAAGGGGAAGRGGGVATVAVRLSLPATTEVPPWATASSTLGHPGSVPRNACPVASMPPFHNPQDCGWPRLYAEAPNGSAVVFNATADLADGGQTILLRASVPPGLQVVASSYGRGSWPRTVFFSAGGVPVLPWYATLNETRPWVLPASVADDPAAHVELPDGAEGERVQ</sequence>
<dbReference type="InterPro" id="IPR036514">
    <property type="entry name" value="SGNH_hydro_sf"/>
</dbReference>
<dbReference type="HOGENOM" id="CLU_436445_0_0_1"/>
<name>A0A0D3IIN1_EMIH1</name>
<dbReference type="Proteomes" id="UP000013827">
    <property type="component" value="Unassembled WGS sequence"/>
</dbReference>
<protein>
    <recommendedName>
        <fullName evidence="2">Sialate O-acetylesterase domain-containing protein</fullName>
    </recommendedName>
</protein>
<accession>A0A0D3IIN1</accession>
<evidence type="ECO:0000256" key="1">
    <source>
        <dbReference type="ARBA" id="ARBA00022801"/>
    </source>
</evidence>
<dbReference type="GO" id="GO:0005975">
    <property type="term" value="P:carbohydrate metabolic process"/>
    <property type="evidence" value="ECO:0007669"/>
    <property type="project" value="TreeGrafter"/>
</dbReference>
<dbReference type="SUPFAM" id="SSF52266">
    <property type="entry name" value="SGNH hydrolase"/>
    <property type="match status" value="1"/>
</dbReference>
<dbReference type="Gene3D" id="3.40.50.1110">
    <property type="entry name" value="SGNH hydrolase"/>
    <property type="match status" value="1"/>
</dbReference>
<dbReference type="GO" id="GO:0001681">
    <property type="term" value="F:sialate O-acetylesterase activity"/>
    <property type="evidence" value="ECO:0007669"/>
    <property type="project" value="InterPro"/>
</dbReference>
<organism evidence="3 4">
    <name type="scientific">Emiliania huxleyi (strain CCMP1516)</name>
    <dbReference type="NCBI Taxonomy" id="280463"/>
    <lineage>
        <taxon>Eukaryota</taxon>
        <taxon>Haptista</taxon>
        <taxon>Haptophyta</taxon>
        <taxon>Prymnesiophyceae</taxon>
        <taxon>Isochrysidales</taxon>
        <taxon>Noelaerhabdaceae</taxon>
        <taxon>Emiliania</taxon>
    </lineage>
</organism>
<dbReference type="InterPro" id="IPR039329">
    <property type="entry name" value="SIAE"/>
</dbReference>
<dbReference type="PANTHER" id="PTHR22901">
    <property type="entry name" value="SIALATE O-ACETYLESTERASE"/>
    <property type="match status" value="1"/>
</dbReference>
<keyword evidence="1" id="KW-0378">Hydrolase</keyword>
<dbReference type="PaxDb" id="2903-EOD11116"/>
<dbReference type="InterPro" id="IPR005181">
    <property type="entry name" value="SASA"/>
</dbReference>
<dbReference type="eggNOG" id="ENOG502QUKD">
    <property type="taxonomic scope" value="Eukaryota"/>
</dbReference>
<dbReference type="RefSeq" id="XP_005763545.1">
    <property type="nucleotide sequence ID" value="XM_005763488.1"/>
</dbReference>
<keyword evidence="4" id="KW-1185">Reference proteome</keyword>
<dbReference type="PANTHER" id="PTHR22901:SF0">
    <property type="entry name" value="SIALATE O-ACETYLESTERASE"/>
    <property type="match status" value="1"/>
</dbReference>
<dbReference type="GeneID" id="17257241"/>
<dbReference type="EnsemblProtists" id="EOD11116">
    <property type="protein sequence ID" value="EOD11116"/>
    <property type="gene ID" value="EMIHUDRAFT_437682"/>
</dbReference>
<evidence type="ECO:0000313" key="3">
    <source>
        <dbReference type="EnsemblProtists" id="EOD11116"/>
    </source>
</evidence>
<dbReference type="Pfam" id="PF03629">
    <property type="entry name" value="SASA"/>
    <property type="match status" value="1"/>
</dbReference>